<dbReference type="STRING" id="156980.SAMN04489745_0418"/>
<evidence type="ECO:0000313" key="2">
    <source>
        <dbReference type="Proteomes" id="UP000182652"/>
    </source>
</evidence>
<protein>
    <recommendedName>
        <fullName evidence="3">Glycosyl hydrolase</fullName>
    </recommendedName>
</protein>
<dbReference type="EMBL" id="FNSN01000003">
    <property type="protein sequence ID" value="SEB50479.1"/>
    <property type="molecule type" value="Genomic_DNA"/>
</dbReference>
<reference evidence="1 2" key="1">
    <citation type="submission" date="2016-10" db="EMBL/GenBank/DDBJ databases">
        <authorList>
            <person name="de Groot N.N."/>
        </authorList>
    </citation>
    <scope>NUCLEOTIDE SEQUENCE [LARGE SCALE GENOMIC DNA]</scope>
    <source>
        <strain evidence="1 2">DSM 10495</strain>
    </source>
</reference>
<keyword evidence="2" id="KW-1185">Reference proteome</keyword>
<name>A0A1H4JW14_9MICC</name>
<dbReference type="AlphaFoldDB" id="A0A1H4JW14"/>
<evidence type="ECO:0008006" key="3">
    <source>
        <dbReference type="Google" id="ProtNLM"/>
    </source>
</evidence>
<evidence type="ECO:0000313" key="1">
    <source>
        <dbReference type="EMBL" id="SEB50479.1"/>
    </source>
</evidence>
<dbReference type="SUPFAM" id="SSF51445">
    <property type="entry name" value="(Trans)glycosidases"/>
    <property type="match status" value="1"/>
</dbReference>
<proteinExistence type="predicted"/>
<accession>A0A1H4JW14</accession>
<dbReference type="Proteomes" id="UP000182652">
    <property type="component" value="Unassembled WGS sequence"/>
</dbReference>
<dbReference type="Gene3D" id="3.20.20.80">
    <property type="entry name" value="Glycosidases"/>
    <property type="match status" value="1"/>
</dbReference>
<dbReference type="InterPro" id="IPR017853">
    <property type="entry name" value="GH"/>
</dbReference>
<dbReference type="RefSeq" id="WP_174521264.1">
    <property type="nucleotide sequence ID" value="NZ_FNSN01000003.1"/>
</dbReference>
<organism evidence="1 2">
    <name type="scientific">Arthrobacter woluwensis</name>
    <dbReference type="NCBI Taxonomy" id="156980"/>
    <lineage>
        <taxon>Bacteria</taxon>
        <taxon>Bacillati</taxon>
        <taxon>Actinomycetota</taxon>
        <taxon>Actinomycetes</taxon>
        <taxon>Micrococcales</taxon>
        <taxon>Micrococcaceae</taxon>
        <taxon>Arthrobacter</taxon>
    </lineage>
</organism>
<sequence length="427" mass="46132">MRFGVNYTPASGWFHSWQHLREEDVRRDLGQIATLGVDHIRIFPLWPVVQPNRSLISQTALDDVMTVVDIAAEFGLDVNLDVLQGHLSSYDFLPAWITTWHRRNLFTDPDVVRAEADLAAEFARRLEGRPNIMGITLGNELNQFAPPIHPDAHPVTPEQASAWLETLVAGARAHGNPFVTNAMYDASWYDDRQPFEPRHAVEFGDATVVHSWVFNGAAQTFGPLHDGSVRHAEYLLRLAAAWHQDATRPVWLQEVGAPTTVIPRESAPDFLEATIRHAATVPGLMGVTWWCSHDVSRALADFPEVEYDLGLFTHDGELKPTGERFAALVAEFRASGAAAGGAGGAVAAGEPSGVALVLDDTAEGYRASCAPGGAFHRAWLDAAAVSGQGPQVLLASRGQDPAALAARGIITVLESDASAPGAITANR</sequence>
<gene>
    <name evidence="1" type="ORF">SAMN04489745_0418</name>
</gene>